<keyword evidence="2" id="KW-1185">Reference proteome</keyword>
<gene>
    <name evidence="1" type="ORF">BDN71DRAFT_1442231</name>
</gene>
<dbReference type="AlphaFoldDB" id="A0A9P6DIM7"/>
<name>A0A9P6DIM7_PLEER</name>
<dbReference type="EMBL" id="MU154533">
    <property type="protein sequence ID" value="KAF9499193.1"/>
    <property type="molecule type" value="Genomic_DNA"/>
</dbReference>
<proteinExistence type="predicted"/>
<sequence>MGLRLSAFLRAQILHTSSLGFKCMECARTKRVPRLCAALGRCFPRPKGQLARSASCIQGQVPPLPSA</sequence>
<organism evidence="1 2">
    <name type="scientific">Pleurotus eryngii</name>
    <name type="common">Boletus of the steppes</name>
    <dbReference type="NCBI Taxonomy" id="5323"/>
    <lineage>
        <taxon>Eukaryota</taxon>
        <taxon>Fungi</taxon>
        <taxon>Dikarya</taxon>
        <taxon>Basidiomycota</taxon>
        <taxon>Agaricomycotina</taxon>
        <taxon>Agaricomycetes</taxon>
        <taxon>Agaricomycetidae</taxon>
        <taxon>Agaricales</taxon>
        <taxon>Pleurotineae</taxon>
        <taxon>Pleurotaceae</taxon>
        <taxon>Pleurotus</taxon>
    </lineage>
</organism>
<accession>A0A9P6DIM7</accession>
<comment type="caution">
    <text evidence="1">The sequence shown here is derived from an EMBL/GenBank/DDBJ whole genome shotgun (WGS) entry which is preliminary data.</text>
</comment>
<reference evidence="1" key="1">
    <citation type="submission" date="2020-11" db="EMBL/GenBank/DDBJ databases">
        <authorList>
            <consortium name="DOE Joint Genome Institute"/>
            <person name="Ahrendt S."/>
            <person name="Riley R."/>
            <person name="Andreopoulos W."/>
            <person name="Labutti K."/>
            <person name="Pangilinan J."/>
            <person name="Ruiz-Duenas F.J."/>
            <person name="Barrasa J.M."/>
            <person name="Sanchez-Garcia M."/>
            <person name="Camarero S."/>
            <person name="Miyauchi S."/>
            <person name="Serrano A."/>
            <person name="Linde D."/>
            <person name="Babiker R."/>
            <person name="Drula E."/>
            <person name="Ayuso-Fernandez I."/>
            <person name="Pacheco R."/>
            <person name="Padilla G."/>
            <person name="Ferreira P."/>
            <person name="Barriuso J."/>
            <person name="Kellner H."/>
            <person name="Castanera R."/>
            <person name="Alfaro M."/>
            <person name="Ramirez L."/>
            <person name="Pisabarro A.G."/>
            <person name="Kuo A."/>
            <person name="Tritt A."/>
            <person name="Lipzen A."/>
            <person name="He G."/>
            <person name="Yan M."/>
            <person name="Ng V."/>
            <person name="Cullen D."/>
            <person name="Martin F."/>
            <person name="Rosso M.-N."/>
            <person name="Henrissat B."/>
            <person name="Hibbett D."/>
            <person name="Martinez A.T."/>
            <person name="Grigoriev I.V."/>
        </authorList>
    </citation>
    <scope>NUCLEOTIDE SEQUENCE</scope>
    <source>
        <strain evidence="1">ATCC 90797</strain>
    </source>
</reference>
<protein>
    <submittedName>
        <fullName evidence="1">Uncharacterized protein</fullName>
    </submittedName>
</protein>
<evidence type="ECO:0000313" key="1">
    <source>
        <dbReference type="EMBL" id="KAF9499193.1"/>
    </source>
</evidence>
<dbReference type="Proteomes" id="UP000807025">
    <property type="component" value="Unassembled WGS sequence"/>
</dbReference>
<evidence type="ECO:0000313" key="2">
    <source>
        <dbReference type="Proteomes" id="UP000807025"/>
    </source>
</evidence>